<comment type="caution">
    <text evidence="1">The sequence shown here is derived from an EMBL/GenBank/DDBJ whole genome shotgun (WGS) entry which is preliminary data.</text>
</comment>
<sequence>MGDPRSQLEKMGRELECPICLSLLSSAVSLTCNHVFCNACIMKSMKSGSNCPVCKVPFRRREVRAAPHMDNLVSIYKSMEVASGINIFVTQNEPPTKSSDNEIRVEVDPICEEQVIGRICQDKAENQGTSKSKRLRTTKSNVELSDSVVMKPSCPTKKRVQVAKYPLPETPMQPAKLEGGFVNFTCNESKESSVVRKDNPVLSKGPVLTPFFWLREEEQVEKSSQHTEDGYITPPDVPCFSDLKDTADESSDELSPTVELHDNSNDLDFFDSEMFEWTQRACSPELFPSPVKTQVASTDVEAALWGAKTNEDLCNGNAIVSSPRNINTNSQIENGKMRKRGRKANSIARKKCVKRDKKKSRNQSKSIGKGGSATEPRPENVLAVSVRTEIPDQGGKNMVSDLPPSMGKKQDIHLKIRQKCRKINSQCEEDSCTRSKRRKVDSTKVDMLEKIPMVQKQTDEDTVPQPSLISTCIGANKKTSDLKKKPARSTRKKSALNSKCNVESRCSKRMKVSYGISEDGLVKDNGVQECCNKAPNKTQSLEESQGIADVRVLNDLSREKGLKTDKVALRKCETLSTKIQCSFCHSSEDSEASGKMVHYYNGRPVSVDYNSGSKIIHSHKNCTEWAPNVYFEDDTAINLEAELARSRRIKCCCCGLKGAALGCYEKSCRKSFHFPCAKLITQCRWDTDNFVMLCPLHASSKLPNEHSGSQESRKKCISKAKLPNQRNQVTVKNDISTSYAWHPLQNKLVLCCSALTVGEKDIVTEFERLTKLTVLKKWDSSVTHVIASTDENGACRRTLKYLMGILEGKWIVNIDWVKACMKAMKPVDEEQYEITIDVHGMKDGPRLGRLRVLNEEPKIFYGLQFYLMGGFVPSYKGYLQDLIIAAGGTILHRKPISRDQGALLSCSSSTSTFIVYSLELPDKCNPSKKDLILNSRQSEAEVLASSTGAKAVSNSWVFNSIAASKVQELCRIMI</sequence>
<proteinExistence type="predicted"/>
<dbReference type="Proteomes" id="UP001164539">
    <property type="component" value="Chromosome 13"/>
</dbReference>
<reference evidence="1 2" key="1">
    <citation type="journal article" date="2023" name="Science">
        <title>Complex scaffold remodeling in plant triterpene biosynthesis.</title>
        <authorList>
            <person name="De La Pena R."/>
            <person name="Hodgson H."/>
            <person name="Liu J.C."/>
            <person name="Stephenson M.J."/>
            <person name="Martin A.C."/>
            <person name="Owen C."/>
            <person name="Harkess A."/>
            <person name="Leebens-Mack J."/>
            <person name="Jimenez L.E."/>
            <person name="Osbourn A."/>
            <person name="Sattely E.S."/>
        </authorList>
    </citation>
    <scope>NUCLEOTIDE SEQUENCE [LARGE SCALE GENOMIC DNA]</scope>
    <source>
        <strain evidence="2">cv. JPN11</strain>
        <tissue evidence="1">Leaf</tissue>
    </source>
</reference>
<evidence type="ECO:0000313" key="2">
    <source>
        <dbReference type="Proteomes" id="UP001164539"/>
    </source>
</evidence>
<evidence type="ECO:0000313" key="1">
    <source>
        <dbReference type="EMBL" id="KAJ4703056.1"/>
    </source>
</evidence>
<protein>
    <submittedName>
        <fullName evidence="1">Protein BREAST CANCER SUSCEPTIBILITY 1-like</fullName>
    </submittedName>
</protein>
<accession>A0ACC1WV51</accession>
<gene>
    <name evidence="1" type="ORF">OWV82_023010</name>
</gene>
<name>A0ACC1WV51_MELAZ</name>
<dbReference type="EMBL" id="CM051406">
    <property type="protein sequence ID" value="KAJ4703056.1"/>
    <property type="molecule type" value="Genomic_DNA"/>
</dbReference>
<organism evidence="1 2">
    <name type="scientific">Melia azedarach</name>
    <name type="common">Chinaberry tree</name>
    <dbReference type="NCBI Taxonomy" id="155640"/>
    <lineage>
        <taxon>Eukaryota</taxon>
        <taxon>Viridiplantae</taxon>
        <taxon>Streptophyta</taxon>
        <taxon>Embryophyta</taxon>
        <taxon>Tracheophyta</taxon>
        <taxon>Spermatophyta</taxon>
        <taxon>Magnoliopsida</taxon>
        <taxon>eudicotyledons</taxon>
        <taxon>Gunneridae</taxon>
        <taxon>Pentapetalae</taxon>
        <taxon>rosids</taxon>
        <taxon>malvids</taxon>
        <taxon>Sapindales</taxon>
        <taxon>Meliaceae</taxon>
        <taxon>Melia</taxon>
    </lineage>
</organism>
<keyword evidence="2" id="KW-1185">Reference proteome</keyword>